<dbReference type="PANTHER" id="PTHR13900">
    <property type="entry name" value="TRANSCRIPTION INITIATION FACTOR TFIID"/>
    <property type="match status" value="1"/>
</dbReference>
<keyword evidence="1" id="KW-0805">Transcription regulation</keyword>
<feature type="compositionally biased region" description="Polar residues" evidence="3">
    <location>
        <begin position="384"/>
        <end position="394"/>
    </location>
</feature>
<feature type="region of interest" description="Disordered" evidence="3">
    <location>
        <begin position="129"/>
        <end position="168"/>
    </location>
</feature>
<proteinExistence type="predicted"/>
<protein>
    <recommendedName>
        <fullName evidence="4">TAFII-230 TBP-binding domain-containing protein</fullName>
    </recommendedName>
</protein>
<dbReference type="Gene3D" id="1.10.1100.10">
    <property type="entry name" value="TAFII-230 TBP-binding domain"/>
    <property type="match status" value="1"/>
</dbReference>
<evidence type="ECO:0000313" key="5">
    <source>
        <dbReference type="EMBL" id="KAJ9586078.1"/>
    </source>
</evidence>
<dbReference type="GO" id="GO:0005669">
    <property type="term" value="C:transcription factor TFIID complex"/>
    <property type="evidence" value="ECO:0007669"/>
    <property type="project" value="InterPro"/>
</dbReference>
<dbReference type="GO" id="GO:0004402">
    <property type="term" value="F:histone acetyltransferase activity"/>
    <property type="evidence" value="ECO:0007669"/>
    <property type="project" value="InterPro"/>
</dbReference>
<evidence type="ECO:0000313" key="6">
    <source>
        <dbReference type="Proteomes" id="UP001233999"/>
    </source>
</evidence>
<comment type="caution">
    <text evidence="5">The sequence shown here is derived from an EMBL/GenBank/DDBJ whole genome shotgun (WGS) entry which is preliminary data.</text>
</comment>
<dbReference type="InterPro" id="IPR036741">
    <property type="entry name" value="TAFII-230_TBP-bd_sf"/>
</dbReference>
<feature type="compositionally biased region" description="Basic residues" evidence="3">
    <location>
        <begin position="216"/>
        <end position="226"/>
    </location>
</feature>
<organism evidence="5 6">
    <name type="scientific">Diploptera punctata</name>
    <name type="common">Pacific beetle cockroach</name>
    <dbReference type="NCBI Taxonomy" id="6984"/>
    <lineage>
        <taxon>Eukaryota</taxon>
        <taxon>Metazoa</taxon>
        <taxon>Ecdysozoa</taxon>
        <taxon>Arthropoda</taxon>
        <taxon>Hexapoda</taxon>
        <taxon>Insecta</taxon>
        <taxon>Pterygota</taxon>
        <taxon>Neoptera</taxon>
        <taxon>Polyneoptera</taxon>
        <taxon>Dictyoptera</taxon>
        <taxon>Blattodea</taxon>
        <taxon>Blaberoidea</taxon>
        <taxon>Blaberidae</taxon>
        <taxon>Diplopterinae</taxon>
        <taxon>Diploptera</taxon>
    </lineage>
</organism>
<feature type="region of interest" description="Disordered" evidence="3">
    <location>
        <begin position="201"/>
        <end position="245"/>
    </location>
</feature>
<dbReference type="SUPFAM" id="SSF47055">
    <property type="entry name" value="TAF(II)230 TBP-binding fragment"/>
    <property type="match status" value="1"/>
</dbReference>
<feature type="region of interest" description="Disordered" evidence="3">
    <location>
        <begin position="383"/>
        <end position="429"/>
    </location>
</feature>
<evidence type="ECO:0000256" key="3">
    <source>
        <dbReference type="SAM" id="MobiDB-lite"/>
    </source>
</evidence>
<keyword evidence="6" id="KW-1185">Reference proteome</keyword>
<name>A0AAD8EDA1_DIPPU</name>
<feature type="compositionally biased region" description="Acidic residues" evidence="3">
    <location>
        <begin position="136"/>
        <end position="145"/>
    </location>
</feature>
<dbReference type="AlphaFoldDB" id="A0AAD8EDA1"/>
<keyword evidence="2" id="KW-0804">Transcription</keyword>
<feature type="domain" description="TAFII-230 TBP-binding" evidence="4">
    <location>
        <begin position="3"/>
        <end position="63"/>
    </location>
</feature>
<feature type="compositionally biased region" description="Basic and acidic residues" evidence="3">
    <location>
        <begin position="227"/>
        <end position="242"/>
    </location>
</feature>
<gene>
    <name evidence="5" type="ORF">L9F63_020275</name>
</gene>
<evidence type="ECO:0000259" key="4">
    <source>
        <dbReference type="Pfam" id="PF09247"/>
    </source>
</evidence>
<evidence type="ECO:0000256" key="1">
    <source>
        <dbReference type="ARBA" id="ARBA00023015"/>
    </source>
</evidence>
<feature type="region of interest" description="Disordered" evidence="3">
    <location>
        <begin position="64"/>
        <end position="94"/>
    </location>
</feature>
<dbReference type="Pfam" id="PF09247">
    <property type="entry name" value="TBP-binding"/>
    <property type="match status" value="1"/>
</dbReference>
<dbReference type="GO" id="GO:0017025">
    <property type="term" value="F:TBP-class protein binding"/>
    <property type="evidence" value="ECO:0007669"/>
    <property type="project" value="InterPro"/>
</dbReference>
<dbReference type="InterPro" id="IPR009067">
    <property type="entry name" value="TAF_II_230-bd"/>
</dbReference>
<sequence length="451" mass="50368">MGDSEEEREESDPGIYLTGFLFGNIDQSGQLEDDVLDSESKRHLASLGRMGLSSMLREVIDADQTTIKSESDSEEDEGKIKEQNQLVSGNGVVKEENFDVKSPSAIDYSDITELADDIYDAKAIMQSSEAVKTEDGTDYDADDEGTGFKSDTQLMPPPPLPGETQTGKPLAAMLPSKYANVDVTELFPDFRVDKVLRFSRLFGPGKPSSLPQIWRSVRKRRRRRKQQQHEHSDSGSDQDQQKEKKRGWTFNFAAPPTADMCKSDDEDKLLCPVEDKMHSGSQDHGDNNDMGPKVADWRFGPAQVWYDMLEVSETGDGFNYGFKLKEKPDVEDEQKAAVDFPDDSYLMVSQLHWEDEVVWNGDDIKHKVMQKLNCKTNAAGWVPSSGNRTAQAFSQPGKGLAGPSTPANKQNKSSQMGVNKHTQRVEDNTDDTWYSIFPVEKRGAGVWGMGR</sequence>
<reference evidence="5" key="2">
    <citation type="submission" date="2023-05" db="EMBL/GenBank/DDBJ databases">
        <authorList>
            <person name="Fouks B."/>
        </authorList>
    </citation>
    <scope>NUCLEOTIDE SEQUENCE</scope>
    <source>
        <strain evidence="5">Stay&amp;Tobe</strain>
        <tissue evidence="5">Testes</tissue>
    </source>
</reference>
<dbReference type="GO" id="GO:0016251">
    <property type="term" value="F:RNA polymerase II general transcription initiation factor activity"/>
    <property type="evidence" value="ECO:0007669"/>
    <property type="project" value="InterPro"/>
</dbReference>
<dbReference type="EMBL" id="JASPKZ010007212">
    <property type="protein sequence ID" value="KAJ9586078.1"/>
    <property type="molecule type" value="Genomic_DNA"/>
</dbReference>
<dbReference type="GO" id="GO:0051123">
    <property type="term" value="P:RNA polymerase II preinitiation complex assembly"/>
    <property type="evidence" value="ECO:0007669"/>
    <property type="project" value="TreeGrafter"/>
</dbReference>
<feature type="compositionally biased region" description="Polar residues" evidence="3">
    <location>
        <begin position="405"/>
        <end position="417"/>
    </location>
</feature>
<dbReference type="InterPro" id="IPR040240">
    <property type="entry name" value="TAF1"/>
</dbReference>
<accession>A0AAD8EDA1</accession>
<reference evidence="5" key="1">
    <citation type="journal article" date="2023" name="IScience">
        <title>Live-bearing cockroach genome reveals convergent evolutionary mechanisms linked to viviparity in insects and beyond.</title>
        <authorList>
            <person name="Fouks B."/>
            <person name="Harrison M.C."/>
            <person name="Mikhailova A.A."/>
            <person name="Marchal E."/>
            <person name="English S."/>
            <person name="Carruthers M."/>
            <person name="Jennings E.C."/>
            <person name="Chiamaka E.L."/>
            <person name="Frigard R.A."/>
            <person name="Pippel M."/>
            <person name="Attardo G.M."/>
            <person name="Benoit J.B."/>
            <person name="Bornberg-Bauer E."/>
            <person name="Tobe S.S."/>
        </authorList>
    </citation>
    <scope>NUCLEOTIDE SEQUENCE</scope>
    <source>
        <strain evidence="5">Stay&amp;Tobe</strain>
    </source>
</reference>
<dbReference type="PANTHER" id="PTHR13900:SF0">
    <property type="entry name" value="TRANSCRIPTION INITIATION FACTOR TFIID SUBUNIT 1"/>
    <property type="match status" value="1"/>
</dbReference>
<dbReference type="Proteomes" id="UP001233999">
    <property type="component" value="Unassembled WGS sequence"/>
</dbReference>
<evidence type="ECO:0000256" key="2">
    <source>
        <dbReference type="ARBA" id="ARBA00023163"/>
    </source>
</evidence>